<comment type="subunit">
    <text evidence="8">Component of the Sec protein translocase complex. Heterotrimer consisting of SecY, SecE and SecG subunits. The heterotrimers can form oligomers, although 1 heterotrimer is thought to be able to translocate proteins. Interacts with the ribosome. Interacts with SecDF, and other proteins may be involved. Interacts with SecA.</text>
</comment>
<dbReference type="GO" id="GO:0065002">
    <property type="term" value="P:intracellular protein transmembrane transport"/>
    <property type="evidence" value="ECO:0007669"/>
    <property type="project" value="UniProtKB-UniRule"/>
</dbReference>
<protein>
    <recommendedName>
        <fullName evidence="8">Protein translocase subunit SecE</fullName>
    </recommendedName>
</protein>
<evidence type="ECO:0000313" key="10">
    <source>
        <dbReference type="Proteomes" id="UP000178700"/>
    </source>
</evidence>
<organism evidence="9 10">
    <name type="scientific">Candidatus Nomurabacteria bacterium RIFCSPHIGHO2_01_FULL_39_10</name>
    <dbReference type="NCBI Taxonomy" id="1801733"/>
    <lineage>
        <taxon>Bacteria</taxon>
        <taxon>Candidatus Nomuraibacteriota</taxon>
    </lineage>
</organism>
<dbReference type="HAMAP" id="MF_00422">
    <property type="entry name" value="SecE"/>
    <property type="match status" value="1"/>
</dbReference>
<feature type="transmembrane region" description="Helical" evidence="8">
    <location>
        <begin position="40"/>
        <end position="61"/>
    </location>
</feature>
<keyword evidence="2 8" id="KW-0812">Transmembrane</keyword>
<keyword evidence="8" id="KW-1003">Cell membrane</keyword>
<evidence type="ECO:0000256" key="7">
    <source>
        <dbReference type="ARBA" id="ARBA00037847"/>
    </source>
</evidence>
<keyword evidence="5 8" id="KW-0811">Translocation</keyword>
<evidence type="ECO:0000313" key="9">
    <source>
        <dbReference type="EMBL" id="OGI64716.1"/>
    </source>
</evidence>
<dbReference type="EMBL" id="MFTJ01000040">
    <property type="protein sequence ID" value="OGI64716.1"/>
    <property type="molecule type" value="Genomic_DNA"/>
</dbReference>
<reference evidence="9 10" key="1">
    <citation type="journal article" date="2016" name="Nat. Commun.">
        <title>Thousands of microbial genomes shed light on interconnected biogeochemical processes in an aquifer system.</title>
        <authorList>
            <person name="Anantharaman K."/>
            <person name="Brown C.T."/>
            <person name="Hug L.A."/>
            <person name="Sharon I."/>
            <person name="Castelle C.J."/>
            <person name="Probst A.J."/>
            <person name="Thomas B.C."/>
            <person name="Singh A."/>
            <person name="Wilkins M.J."/>
            <person name="Karaoz U."/>
            <person name="Brodie E.L."/>
            <person name="Williams K.H."/>
            <person name="Hubbard S.S."/>
            <person name="Banfield J.F."/>
        </authorList>
    </citation>
    <scope>NUCLEOTIDE SEQUENCE [LARGE SCALE GENOMIC DNA]</scope>
</reference>
<dbReference type="Gene3D" id="1.20.5.820">
    <property type="entry name" value="Preprotein translocase SecE subunit"/>
    <property type="match status" value="1"/>
</dbReference>
<dbReference type="Proteomes" id="UP000178700">
    <property type="component" value="Unassembled WGS sequence"/>
</dbReference>
<comment type="caution">
    <text evidence="9">The sequence shown here is derived from an EMBL/GenBank/DDBJ whole genome shotgun (WGS) entry which is preliminary data.</text>
</comment>
<dbReference type="Pfam" id="PF00584">
    <property type="entry name" value="SecE"/>
    <property type="match status" value="1"/>
</dbReference>
<name>A0A1F6V5I4_9BACT</name>
<proteinExistence type="inferred from homology"/>
<keyword evidence="1 8" id="KW-0813">Transport</keyword>
<dbReference type="InterPro" id="IPR001901">
    <property type="entry name" value="Translocase_SecE/Sec61-g"/>
</dbReference>
<dbReference type="InterPro" id="IPR008158">
    <property type="entry name" value="Translocase_Sec61-g"/>
</dbReference>
<dbReference type="GO" id="GO:0008320">
    <property type="term" value="F:protein transmembrane transporter activity"/>
    <property type="evidence" value="ECO:0007669"/>
    <property type="project" value="UniProtKB-UniRule"/>
</dbReference>
<dbReference type="GO" id="GO:0006605">
    <property type="term" value="P:protein targeting"/>
    <property type="evidence" value="ECO:0007669"/>
    <property type="project" value="UniProtKB-UniRule"/>
</dbReference>
<evidence type="ECO:0000256" key="3">
    <source>
        <dbReference type="ARBA" id="ARBA00022927"/>
    </source>
</evidence>
<dbReference type="AlphaFoldDB" id="A0A1F6V5I4"/>
<dbReference type="SUPFAM" id="SSF103456">
    <property type="entry name" value="Preprotein translocase SecE subunit"/>
    <property type="match status" value="1"/>
</dbReference>
<dbReference type="GO" id="GO:0012505">
    <property type="term" value="C:endomembrane system"/>
    <property type="evidence" value="ECO:0007669"/>
    <property type="project" value="UniProtKB-SubCell"/>
</dbReference>
<evidence type="ECO:0000256" key="4">
    <source>
        <dbReference type="ARBA" id="ARBA00022989"/>
    </source>
</evidence>
<comment type="subcellular location">
    <subcellularLocation>
        <location evidence="8">Cell membrane</location>
        <topology evidence="8">Single-pass membrane protein</topology>
    </subcellularLocation>
    <subcellularLocation>
        <location evidence="7">Endomembrane system</location>
        <topology evidence="7">Single-pass membrane protein</topology>
    </subcellularLocation>
</comment>
<dbReference type="GO" id="GO:0043952">
    <property type="term" value="P:protein transport by the Sec complex"/>
    <property type="evidence" value="ECO:0007669"/>
    <property type="project" value="UniProtKB-UniRule"/>
</dbReference>
<accession>A0A1F6V5I4</accession>
<dbReference type="InterPro" id="IPR023391">
    <property type="entry name" value="Prot_translocase_SecE_dom_sf"/>
</dbReference>
<evidence type="ECO:0000256" key="6">
    <source>
        <dbReference type="ARBA" id="ARBA00023136"/>
    </source>
</evidence>
<keyword evidence="4 8" id="KW-1133">Transmembrane helix</keyword>
<dbReference type="GO" id="GO:0009306">
    <property type="term" value="P:protein secretion"/>
    <property type="evidence" value="ECO:0007669"/>
    <property type="project" value="UniProtKB-UniRule"/>
</dbReference>
<comment type="function">
    <text evidence="8">Essential subunit of the Sec protein translocation channel SecYEG. Clamps together the 2 halves of SecY. May contact the channel plug during translocation.</text>
</comment>
<gene>
    <name evidence="8" type="primary">secE</name>
    <name evidence="9" type="ORF">A2642_02955</name>
</gene>
<evidence type="ECO:0000256" key="8">
    <source>
        <dbReference type="HAMAP-Rule" id="MF_00422"/>
    </source>
</evidence>
<evidence type="ECO:0000256" key="1">
    <source>
        <dbReference type="ARBA" id="ARBA00022448"/>
    </source>
</evidence>
<evidence type="ECO:0000256" key="2">
    <source>
        <dbReference type="ARBA" id="ARBA00022692"/>
    </source>
</evidence>
<keyword evidence="3 8" id="KW-0653">Protein transport</keyword>
<evidence type="ECO:0000256" key="5">
    <source>
        <dbReference type="ARBA" id="ARBA00023010"/>
    </source>
</evidence>
<dbReference type="GO" id="GO:0005886">
    <property type="term" value="C:plasma membrane"/>
    <property type="evidence" value="ECO:0007669"/>
    <property type="project" value="UniProtKB-SubCell"/>
</dbReference>
<keyword evidence="6 8" id="KW-0472">Membrane</keyword>
<sequence length="66" mass="7626">MEEQEFSPDVPQGKVKRFIKETMRVLRITKKPGWDEYKTLLKVTGIGIAVIGMLGFVIFLLKQLLF</sequence>
<dbReference type="NCBIfam" id="TIGR00327">
    <property type="entry name" value="secE_euk_arch"/>
    <property type="match status" value="1"/>
</dbReference>
<comment type="similarity">
    <text evidence="8">Belongs to the SecE/SEC61-gamma family.</text>
</comment>